<accession>N9ZPU9</accession>
<dbReference type="PANTHER" id="PTHR38429">
    <property type="entry name" value="SEPTATION PROTEIN SPOVG-RELATED"/>
    <property type="match status" value="1"/>
</dbReference>
<feature type="compositionally biased region" description="Low complexity" evidence="4">
    <location>
        <begin position="1"/>
        <end position="15"/>
    </location>
</feature>
<dbReference type="InterPro" id="IPR007170">
    <property type="entry name" value="SpoVG"/>
</dbReference>
<gene>
    <name evidence="5" type="ORF">HMPREF1097_01276</name>
</gene>
<evidence type="ECO:0000313" key="5">
    <source>
        <dbReference type="EMBL" id="ENZ41900.1"/>
    </source>
</evidence>
<dbReference type="EMBL" id="AGYG01000009">
    <property type="protein sequence ID" value="ENZ41900.1"/>
    <property type="molecule type" value="Genomic_DNA"/>
</dbReference>
<proteinExistence type="predicted"/>
<dbReference type="InterPro" id="IPR036751">
    <property type="entry name" value="SpoVG_sf"/>
</dbReference>
<evidence type="ECO:0000256" key="3">
    <source>
        <dbReference type="ARBA" id="ARBA00023306"/>
    </source>
</evidence>
<dbReference type="PANTHER" id="PTHR38429:SF1">
    <property type="entry name" value="SEPTATION PROTEIN SPOVG-RELATED"/>
    <property type="match status" value="1"/>
</dbReference>
<sequence length="129" mass="14181">MKTQQQTQPQPKTQPESQVGKMDIEVKINSISMEGSILATASVNLNQCLAIRNVRLMNGEKSVFLSMPSYRTGSGEFKDICFPITAEFRTQLTDALVSAYQEALTVQQGKMAQMAKSPHPQMAPVGQSM</sequence>
<dbReference type="Gene3D" id="3.30.1120.40">
    <property type="entry name" value="Stage V sporulation protein G"/>
    <property type="match status" value="1"/>
</dbReference>
<comment type="caution">
    <text evidence="5">The sequence shown here is derived from an EMBL/GenBank/DDBJ whole genome shotgun (WGS) entry which is preliminary data.</text>
</comment>
<dbReference type="HOGENOM" id="CLU_103669_1_1_9"/>
<reference evidence="5 6" key="1">
    <citation type="submission" date="2013-01" db="EMBL/GenBank/DDBJ databases">
        <title>The Genome Sequence of Clostridium bolteae 90B8.</title>
        <authorList>
            <consortium name="The Broad Institute Genome Sequencing Platform"/>
            <person name="Earl A."/>
            <person name="Ward D."/>
            <person name="Feldgarden M."/>
            <person name="Gevers D."/>
            <person name="Courvalin P."/>
            <person name="Lambert T."/>
            <person name="Walker B."/>
            <person name="Young S.K."/>
            <person name="Zeng Q."/>
            <person name="Gargeya S."/>
            <person name="Fitzgerald M."/>
            <person name="Haas B."/>
            <person name="Abouelleil A."/>
            <person name="Alvarado L."/>
            <person name="Arachchi H.M."/>
            <person name="Berlin A.M."/>
            <person name="Chapman S.B."/>
            <person name="Dewar J."/>
            <person name="Goldberg J."/>
            <person name="Griggs A."/>
            <person name="Gujja S."/>
            <person name="Hansen M."/>
            <person name="Howarth C."/>
            <person name="Imamovic A."/>
            <person name="Larimer J."/>
            <person name="McCowan C."/>
            <person name="Murphy C."/>
            <person name="Neiman D."/>
            <person name="Pearson M."/>
            <person name="Priest M."/>
            <person name="Roberts A."/>
            <person name="Saif S."/>
            <person name="Shea T."/>
            <person name="Sisk P."/>
            <person name="Sykes S."/>
            <person name="Wortman J."/>
            <person name="Nusbaum C."/>
            <person name="Birren B."/>
        </authorList>
    </citation>
    <scope>NUCLEOTIDE SEQUENCE [LARGE SCALE GENOMIC DNA]</scope>
    <source>
        <strain evidence="5 6">90B8</strain>
    </source>
</reference>
<evidence type="ECO:0000313" key="6">
    <source>
        <dbReference type="Proteomes" id="UP000013041"/>
    </source>
</evidence>
<evidence type="ECO:0000256" key="2">
    <source>
        <dbReference type="ARBA" id="ARBA00023210"/>
    </source>
</evidence>
<organism evidence="5 6">
    <name type="scientific">Enterocloster bolteae 90B8</name>
    <dbReference type="NCBI Taxonomy" id="997897"/>
    <lineage>
        <taxon>Bacteria</taxon>
        <taxon>Bacillati</taxon>
        <taxon>Bacillota</taxon>
        <taxon>Clostridia</taxon>
        <taxon>Lachnospirales</taxon>
        <taxon>Lachnospiraceae</taxon>
        <taxon>Enterocloster</taxon>
    </lineage>
</organism>
<name>N9ZPU9_9FIRM</name>
<dbReference type="PATRIC" id="fig|997897.5.peg.1357"/>
<keyword evidence="3" id="KW-0131">Cell cycle</keyword>
<dbReference type="GO" id="GO:0000917">
    <property type="term" value="P:division septum assembly"/>
    <property type="evidence" value="ECO:0007669"/>
    <property type="project" value="UniProtKB-KW"/>
</dbReference>
<evidence type="ECO:0000256" key="4">
    <source>
        <dbReference type="SAM" id="MobiDB-lite"/>
    </source>
</evidence>
<evidence type="ECO:0000256" key="1">
    <source>
        <dbReference type="ARBA" id="ARBA00022618"/>
    </source>
</evidence>
<dbReference type="Pfam" id="PF04026">
    <property type="entry name" value="SpoVG"/>
    <property type="match status" value="1"/>
</dbReference>
<feature type="region of interest" description="Disordered" evidence="4">
    <location>
        <begin position="1"/>
        <end position="20"/>
    </location>
</feature>
<dbReference type="Proteomes" id="UP000013041">
    <property type="component" value="Unassembled WGS sequence"/>
</dbReference>
<keyword evidence="2" id="KW-0717">Septation</keyword>
<dbReference type="GO" id="GO:0030435">
    <property type="term" value="P:sporulation resulting in formation of a cellular spore"/>
    <property type="evidence" value="ECO:0007669"/>
    <property type="project" value="InterPro"/>
</dbReference>
<dbReference type="RefSeq" id="WP_002571547.1">
    <property type="nucleotide sequence ID" value="NZ_KB851149.1"/>
</dbReference>
<dbReference type="AlphaFoldDB" id="N9ZPU9"/>
<keyword evidence="1" id="KW-0132">Cell division</keyword>
<dbReference type="SUPFAM" id="SSF160537">
    <property type="entry name" value="SpoVG-like"/>
    <property type="match status" value="1"/>
</dbReference>
<protein>
    <submittedName>
        <fullName evidence="5">Stage V sporulation protein G</fullName>
    </submittedName>
</protein>